<gene>
    <name evidence="2" type="ORF">Ccl03g_26800</name>
    <name evidence="3" type="ORF">G5B26_16335</name>
</gene>
<dbReference type="EMBL" id="BJLB01000001">
    <property type="protein sequence ID" value="GEA36967.1"/>
    <property type="molecule type" value="Genomic_DNA"/>
</dbReference>
<protein>
    <submittedName>
        <fullName evidence="3">Helix-turn-helix transcriptional regulator</fullName>
    </submittedName>
</protein>
<dbReference type="EMBL" id="JAAISW010000029">
    <property type="protein sequence ID" value="NSJ45123.1"/>
    <property type="molecule type" value="Genomic_DNA"/>
</dbReference>
<organism evidence="2 4">
    <name type="scientific">Enterocloster clostridioformis</name>
    <dbReference type="NCBI Taxonomy" id="1531"/>
    <lineage>
        <taxon>Bacteria</taxon>
        <taxon>Bacillati</taxon>
        <taxon>Bacillota</taxon>
        <taxon>Clostridia</taxon>
        <taxon>Lachnospirales</taxon>
        <taxon>Lachnospiraceae</taxon>
        <taxon>Enterocloster</taxon>
    </lineage>
</organism>
<evidence type="ECO:0000313" key="2">
    <source>
        <dbReference type="EMBL" id="GEA36967.1"/>
    </source>
</evidence>
<evidence type="ECO:0000313" key="5">
    <source>
        <dbReference type="Proteomes" id="UP000719916"/>
    </source>
</evidence>
<dbReference type="GO" id="GO:0003677">
    <property type="term" value="F:DNA binding"/>
    <property type="evidence" value="ECO:0007669"/>
    <property type="project" value="InterPro"/>
</dbReference>
<evidence type="ECO:0000313" key="4">
    <source>
        <dbReference type="Proteomes" id="UP000315200"/>
    </source>
</evidence>
<dbReference type="AlphaFoldDB" id="A0A829W458"/>
<dbReference type="Gene3D" id="1.10.260.40">
    <property type="entry name" value="lambda repressor-like DNA-binding domains"/>
    <property type="match status" value="1"/>
</dbReference>
<reference evidence="3" key="3">
    <citation type="submission" date="2020-02" db="EMBL/GenBank/DDBJ databases">
        <authorList>
            <person name="Littmann E."/>
            <person name="Sorbara M."/>
        </authorList>
    </citation>
    <scope>NUCLEOTIDE SEQUENCE</scope>
    <source>
        <strain evidence="3">MSK.2.26</strain>
    </source>
</reference>
<dbReference type="SUPFAM" id="SSF47413">
    <property type="entry name" value="lambda repressor-like DNA-binding domains"/>
    <property type="match status" value="1"/>
</dbReference>
<feature type="domain" description="HTH cro/C1-type" evidence="1">
    <location>
        <begin position="7"/>
        <end position="68"/>
    </location>
</feature>
<dbReference type="Pfam" id="PF13443">
    <property type="entry name" value="HTH_26"/>
    <property type="match status" value="1"/>
</dbReference>
<dbReference type="CDD" id="cd00093">
    <property type="entry name" value="HTH_XRE"/>
    <property type="match status" value="1"/>
</dbReference>
<sequence length="76" mass="8824">MPISYEKLFKLLEDKNITTYYLRQNKIIGQQTYYNLKNGKGNLGTESLEKLCQLLCCQPGDLMEYIPEQPHPQEGV</sequence>
<proteinExistence type="predicted"/>
<reference evidence="3 5" key="2">
    <citation type="journal article" date="2020" name="Cell Host Microbe">
        <title>Functional and Genomic Variation between Human-Derived Isolates of Lachnospiraceae Reveals Inter- and Intra-Species Diversity.</title>
        <authorList>
            <person name="Sorbara M.T."/>
            <person name="Littmann E.R."/>
            <person name="Fontana E."/>
            <person name="Moody T.U."/>
            <person name="Kohout C.E."/>
            <person name="Gjonbalaj M."/>
            <person name="Eaton V."/>
            <person name="Seok R."/>
            <person name="Leiner I.M."/>
            <person name="Pamer E.G."/>
        </authorList>
    </citation>
    <scope>NUCLEOTIDE SEQUENCE [LARGE SCALE GENOMIC DNA]</scope>
    <source>
        <strain evidence="3 5">MSK.2.26</strain>
    </source>
</reference>
<dbReference type="InterPro" id="IPR010982">
    <property type="entry name" value="Lambda_DNA-bd_dom_sf"/>
</dbReference>
<comment type="caution">
    <text evidence="2">The sequence shown here is derived from an EMBL/GenBank/DDBJ whole genome shotgun (WGS) entry which is preliminary data.</text>
</comment>
<dbReference type="RefSeq" id="WP_002583328.1">
    <property type="nucleotide sequence ID" value="NZ_BJLB01000001.1"/>
</dbReference>
<name>A0A829W458_9FIRM</name>
<dbReference type="InterPro" id="IPR001387">
    <property type="entry name" value="Cro/C1-type_HTH"/>
</dbReference>
<dbReference type="Proteomes" id="UP000719916">
    <property type="component" value="Unassembled WGS sequence"/>
</dbReference>
<reference evidence="2 4" key="1">
    <citation type="submission" date="2019-06" db="EMBL/GenBank/DDBJ databases">
        <title>Draft genome sequence of [Clostridium] clostridioforme NBRC 113352.</title>
        <authorList>
            <person name="Miura T."/>
            <person name="Furukawa M."/>
            <person name="Shimamura M."/>
            <person name="Ohyama Y."/>
            <person name="Yamazoe A."/>
            <person name="Kawasaki H."/>
        </authorList>
    </citation>
    <scope>NUCLEOTIDE SEQUENCE [LARGE SCALE GENOMIC DNA]</scope>
    <source>
        <strain evidence="2 4">NBRC 113352</strain>
    </source>
</reference>
<evidence type="ECO:0000313" key="3">
    <source>
        <dbReference type="EMBL" id="NSJ45123.1"/>
    </source>
</evidence>
<dbReference type="Proteomes" id="UP000315200">
    <property type="component" value="Unassembled WGS sequence"/>
</dbReference>
<evidence type="ECO:0000259" key="1">
    <source>
        <dbReference type="Pfam" id="PF13443"/>
    </source>
</evidence>
<accession>A0A829W458</accession>